<evidence type="ECO:0000313" key="1">
    <source>
        <dbReference type="EMBL" id="RMJ02443.1"/>
    </source>
</evidence>
<dbReference type="OrthoDB" id="3583708at2759"/>
<dbReference type="AlphaFoldDB" id="A0A3M2RB01"/>
<organism evidence="1 2">
    <name type="scientific">Fusarium kuroshium</name>
    <dbReference type="NCBI Taxonomy" id="2010991"/>
    <lineage>
        <taxon>Eukaryota</taxon>
        <taxon>Fungi</taxon>
        <taxon>Dikarya</taxon>
        <taxon>Ascomycota</taxon>
        <taxon>Pezizomycotina</taxon>
        <taxon>Sordariomycetes</taxon>
        <taxon>Hypocreomycetidae</taxon>
        <taxon>Hypocreales</taxon>
        <taxon>Nectriaceae</taxon>
        <taxon>Fusarium</taxon>
        <taxon>Fusarium solani species complex</taxon>
    </lineage>
</organism>
<sequence length="336" mass="37385">MGEPATKLLGGGPRLDRSYGLHLVGDWGQANLHRMLCWITQEFCDRAGPRSRTAMWSWRGGGMEGFDMVNDGEAHLAVATPANLMKSAITGEGIFGGRKYPHLRALATLPQNDRVVLALDPSLGCKTFADIRAKKPKMKIVLPPDDRDSATGYVCHRFLEAHGISAADILAWGGEILSHSGRADQCLIPAQDPKSGITAVIQEAIMTPWWTLLIDDRNFVPIPAEKHVLEELEKTLPGLGPASLPAGYWNSLKEELPALGFSDFVMFVRDDLPDDVVYLLTWILDKTKWVINSQYQHIPQHKSPLGYPFEAEKMVITPLPLHPAAERYWREEGYLK</sequence>
<accession>A0A3M2RB01</accession>
<dbReference type="EMBL" id="NKUJ01000557">
    <property type="protein sequence ID" value="RMJ02443.1"/>
    <property type="molecule type" value="Genomic_DNA"/>
</dbReference>
<dbReference type="Proteomes" id="UP000277212">
    <property type="component" value="Unassembled WGS sequence"/>
</dbReference>
<protein>
    <submittedName>
        <fullName evidence="1">Uncharacterized protein</fullName>
    </submittedName>
</protein>
<dbReference type="SUPFAM" id="SSF53850">
    <property type="entry name" value="Periplasmic binding protein-like II"/>
    <property type="match status" value="1"/>
</dbReference>
<name>A0A3M2RB01_9HYPO</name>
<dbReference type="Pfam" id="PF16868">
    <property type="entry name" value="NMT1_3"/>
    <property type="match status" value="1"/>
</dbReference>
<gene>
    <name evidence="1" type="ORF">CDV36_015285</name>
</gene>
<dbReference type="Gene3D" id="3.40.190.10">
    <property type="entry name" value="Periplasmic binding protein-like II"/>
    <property type="match status" value="2"/>
</dbReference>
<dbReference type="InterPro" id="IPR011852">
    <property type="entry name" value="TRAP_TAXI"/>
</dbReference>
<comment type="caution">
    <text evidence="1">The sequence shown here is derived from an EMBL/GenBank/DDBJ whole genome shotgun (WGS) entry which is preliminary data.</text>
</comment>
<proteinExistence type="predicted"/>
<evidence type="ECO:0000313" key="2">
    <source>
        <dbReference type="Proteomes" id="UP000277212"/>
    </source>
</evidence>
<reference evidence="1 2" key="1">
    <citation type="submission" date="2017-06" db="EMBL/GenBank/DDBJ databases">
        <title>Comparative genomic analysis of Ambrosia Fusariam Clade fungi.</title>
        <authorList>
            <person name="Stajich J.E."/>
            <person name="Carrillo J."/>
            <person name="Kijimoto T."/>
            <person name="Eskalen A."/>
            <person name="O'Donnell K."/>
            <person name="Kasson M."/>
        </authorList>
    </citation>
    <scope>NUCLEOTIDE SEQUENCE [LARGE SCALE GENOMIC DNA]</scope>
    <source>
        <strain evidence="1">UCR3666</strain>
    </source>
</reference>
<keyword evidence="2" id="KW-1185">Reference proteome</keyword>